<evidence type="ECO:0000256" key="1">
    <source>
        <dbReference type="SAM" id="MobiDB-lite"/>
    </source>
</evidence>
<evidence type="ECO:0000313" key="2">
    <source>
        <dbReference type="EMBL" id="GAH89582.1"/>
    </source>
</evidence>
<feature type="non-terminal residue" evidence="2">
    <location>
        <position position="1"/>
    </location>
</feature>
<dbReference type="EMBL" id="BARU01036420">
    <property type="protein sequence ID" value="GAH89582.1"/>
    <property type="molecule type" value="Genomic_DNA"/>
</dbReference>
<organism evidence="2">
    <name type="scientific">marine sediment metagenome</name>
    <dbReference type="NCBI Taxonomy" id="412755"/>
    <lineage>
        <taxon>unclassified sequences</taxon>
        <taxon>metagenomes</taxon>
        <taxon>ecological metagenomes</taxon>
    </lineage>
</organism>
<comment type="caution">
    <text evidence="2">The sequence shown here is derived from an EMBL/GenBank/DDBJ whole genome shotgun (WGS) entry which is preliminary data.</text>
</comment>
<proteinExistence type="predicted"/>
<accession>X1J6J6</accession>
<sequence length="49" mass="5216">PELEGLDEAAVGAIVQNFMDDEARKLRQAESDALPGTEERPEDGVDSSG</sequence>
<name>X1J6J6_9ZZZZ</name>
<reference evidence="2" key="1">
    <citation type="journal article" date="2014" name="Front. Microbiol.">
        <title>High frequency of phylogenetically diverse reductive dehalogenase-homologous genes in deep subseafloor sedimentary metagenomes.</title>
        <authorList>
            <person name="Kawai M."/>
            <person name="Futagami T."/>
            <person name="Toyoda A."/>
            <person name="Takaki Y."/>
            <person name="Nishi S."/>
            <person name="Hori S."/>
            <person name="Arai W."/>
            <person name="Tsubouchi T."/>
            <person name="Morono Y."/>
            <person name="Uchiyama I."/>
            <person name="Ito T."/>
            <person name="Fujiyama A."/>
            <person name="Inagaki F."/>
            <person name="Takami H."/>
        </authorList>
    </citation>
    <scope>NUCLEOTIDE SEQUENCE</scope>
    <source>
        <strain evidence="2">Expedition CK06-06</strain>
    </source>
</reference>
<gene>
    <name evidence="2" type="ORF">S03H2_56871</name>
</gene>
<feature type="region of interest" description="Disordered" evidence="1">
    <location>
        <begin position="26"/>
        <end position="49"/>
    </location>
</feature>
<dbReference type="AlphaFoldDB" id="X1J6J6"/>
<protein>
    <submittedName>
        <fullName evidence="2">Uncharacterized protein</fullName>
    </submittedName>
</protein>